<accession>J0UPV8</accession>
<name>J0UPV8_9LACO</name>
<dbReference type="OrthoDB" id="2928533at2"/>
<dbReference type="EMBL" id="AYYH01000047">
    <property type="protein sequence ID" value="KRN08809.1"/>
    <property type="molecule type" value="Genomic_DNA"/>
</dbReference>
<sequence length="129" mass="14111">MDLDVQLCNFIRGLGGDAANCGLGFVPANGQLSLQMDPGSKATQTYFNGNQDMAMNFELSLNSDSYKTARDTLNPIADALTNLEELNSADGSFDFDHIEIAGMPFNQLIDNIGNVYWITNFIAYVTKNN</sequence>
<dbReference type="GeneID" id="98316829"/>
<dbReference type="Proteomes" id="UP000050898">
    <property type="component" value="Unassembled WGS sequence"/>
</dbReference>
<proteinExistence type="predicted"/>
<dbReference type="RefSeq" id="WP_003691136.1">
    <property type="nucleotide sequence ID" value="NZ_AKKT01000174.1"/>
</dbReference>
<reference evidence="1 2" key="1">
    <citation type="journal article" date="2015" name="Genome Announc.">
        <title>Expanding the biotechnology potential of lactobacilli through comparative genomics of 213 strains and associated genera.</title>
        <authorList>
            <person name="Sun Z."/>
            <person name="Harris H.M."/>
            <person name="McCann A."/>
            <person name="Guo C."/>
            <person name="Argimon S."/>
            <person name="Zhang W."/>
            <person name="Yang X."/>
            <person name="Jeffery I.B."/>
            <person name="Cooney J.C."/>
            <person name="Kagawa T.F."/>
            <person name="Liu W."/>
            <person name="Song Y."/>
            <person name="Salvetti E."/>
            <person name="Wrobel A."/>
            <person name="Rasinkangas P."/>
            <person name="Parkhill J."/>
            <person name="Rea M.C."/>
            <person name="O'Sullivan O."/>
            <person name="Ritari J."/>
            <person name="Douillard F.P."/>
            <person name="Paul Ross R."/>
            <person name="Yang R."/>
            <person name="Briner A.E."/>
            <person name="Felis G.E."/>
            <person name="de Vos W.M."/>
            <person name="Barrangou R."/>
            <person name="Klaenhammer T.R."/>
            <person name="Caufield P.W."/>
            <person name="Cui Y."/>
            <person name="Zhang H."/>
            <person name="O'Toole P.W."/>
        </authorList>
    </citation>
    <scope>NUCLEOTIDE SEQUENCE [LARGE SCALE GENOMIC DNA]</scope>
    <source>
        <strain evidence="1 2">DSM 20444</strain>
    </source>
</reference>
<evidence type="ECO:0000313" key="2">
    <source>
        <dbReference type="Proteomes" id="UP000050898"/>
    </source>
</evidence>
<protein>
    <recommendedName>
        <fullName evidence="3">Minor capsid protein</fullName>
    </recommendedName>
</protein>
<evidence type="ECO:0000313" key="1">
    <source>
        <dbReference type="EMBL" id="KRN08809.1"/>
    </source>
</evidence>
<comment type="caution">
    <text evidence="1">The sequence shown here is derived from an EMBL/GenBank/DDBJ whole genome shotgun (WGS) entry which is preliminary data.</text>
</comment>
<gene>
    <name evidence="1" type="ORF">FD00_GL001760</name>
</gene>
<keyword evidence="2" id="KW-1185">Reference proteome</keyword>
<dbReference type="AlphaFoldDB" id="J0UPV8"/>
<dbReference type="PATRIC" id="fig|1046596.6.peg.1849"/>
<organism evidence="1 2">
    <name type="scientific">Liquorilactobacillus mali KCTC 3596 = DSM 20444</name>
    <dbReference type="NCBI Taxonomy" id="1046596"/>
    <lineage>
        <taxon>Bacteria</taxon>
        <taxon>Bacillati</taxon>
        <taxon>Bacillota</taxon>
        <taxon>Bacilli</taxon>
        <taxon>Lactobacillales</taxon>
        <taxon>Lactobacillaceae</taxon>
        <taxon>Liquorilactobacillus</taxon>
    </lineage>
</organism>
<evidence type="ECO:0008006" key="3">
    <source>
        <dbReference type="Google" id="ProtNLM"/>
    </source>
</evidence>